<dbReference type="GO" id="GO:0003677">
    <property type="term" value="F:DNA binding"/>
    <property type="evidence" value="ECO:0007669"/>
    <property type="project" value="InterPro"/>
</dbReference>
<reference evidence="5" key="1">
    <citation type="journal article" date="2021" name="Proc. Natl. Acad. Sci. U.S.A.">
        <title>A Catalog of Tens of Thousands of Viruses from Human Metagenomes Reveals Hidden Associations with Chronic Diseases.</title>
        <authorList>
            <person name="Tisza M.J."/>
            <person name="Buck C.B."/>
        </authorList>
    </citation>
    <scope>NUCLEOTIDE SEQUENCE</scope>
    <source>
        <strain evidence="5">CtTDf8</strain>
    </source>
</reference>
<dbReference type="InterPro" id="IPR036977">
    <property type="entry name" value="DNA_primase_Znf_CHC2"/>
</dbReference>
<dbReference type="GO" id="GO:0003899">
    <property type="term" value="F:DNA-directed RNA polymerase activity"/>
    <property type="evidence" value="ECO:0007669"/>
    <property type="project" value="InterPro"/>
</dbReference>
<accession>A0A8S5UIZ6</accession>
<dbReference type="SMART" id="SM00400">
    <property type="entry name" value="ZnF_CHCC"/>
    <property type="match status" value="1"/>
</dbReference>
<sequence length="190" mass="21139">MSFQGDYSGADLRRYDVETVKSAVSMPRAIERYADPGHRKGRCPCPIHGGKDDNLSYTDTQFHCFVCGAGGDVISFAMKLFNLPFSDAVRKLGEDFGVSPGVDPRAIEKRQADNRRREAEKERDKANFRKLATFYRSLFDYPESEVRRQFICSLSNTLSECSADSGLAGQLDADAIITAMKGELEKTCGK</sequence>
<evidence type="ECO:0000256" key="3">
    <source>
        <dbReference type="ARBA" id="ARBA00022833"/>
    </source>
</evidence>
<evidence type="ECO:0000256" key="2">
    <source>
        <dbReference type="ARBA" id="ARBA00022771"/>
    </source>
</evidence>
<evidence type="ECO:0000256" key="1">
    <source>
        <dbReference type="ARBA" id="ARBA00022723"/>
    </source>
</evidence>
<keyword evidence="3" id="KW-0862">Zinc</keyword>
<dbReference type="InterPro" id="IPR002694">
    <property type="entry name" value="Znf_CHC2"/>
</dbReference>
<name>A0A8S5UIZ6_9CAUD</name>
<dbReference type="GO" id="GO:0006269">
    <property type="term" value="P:DNA replication, synthesis of primer"/>
    <property type="evidence" value="ECO:0007669"/>
    <property type="project" value="TreeGrafter"/>
</dbReference>
<dbReference type="PANTHER" id="PTHR30313:SF2">
    <property type="entry name" value="DNA PRIMASE"/>
    <property type="match status" value="1"/>
</dbReference>
<dbReference type="Gene3D" id="3.90.580.10">
    <property type="entry name" value="Zinc finger, CHC2-type domain"/>
    <property type="match status" value="1"/>
</dbReference>
<dbReference type="InterPro" id="IPR050219">
    <property type="entry name" value="DnaG_primase"/>
</dbReference>
<dbReference type="EMBL" id="BK016093">
    <property type="protein sequence ID" value="DAF94456.1"/>
    <property type="molecule type" value="Genomic_DNA"/>
</dbReference>
<evidence type="ECO:0000259" key="4">
    <source>
        <dbReference type="SMART" id="SM00400"/>
    </source>
</evidence>
<protein>
    <submittedName>
        <fullName evidence="5">DNA primase</fullName>
    </submittedName>
</protein>
<dbReference type="GO" id="GO:0008270">
    <property type="term" value="F:zinc ion binding"/>
    <property type="evidence" value="ECO:0007669"/>
    <property type="project" value="UniProtKB-KW"/>
</dbReference>
<dbReference type="SUPFAM" id="SSF57783">
    <property type="entry name" value="Zinc beta-ribbon"/>
    <property type="match status" value="1"/>
</dbReference>
<keyword evidence="1" id="KW-0479">Metal-binding</keyword>
<dbReference type="Pfam" id="PF01807">
    <property type="entry name" value="Zn_ribbon_DnaG"/>
    <property type="match status" value="1"/>
</dbReference>
<keyword evidence="2" id="KW-0863">Zinc-finger</keyword>
<evidence type="ECO:0000313" key="5">
    <source>
        <dbReference type="EMBL" id="DAF94456.1"/>
    </source>
</evidence>
<dbReference type="PANTHER" id="PTHR30313">
    <property type="entry name" value="DNA PRIMASE"/>
    <property type="match status" value="1"/>
</dbReference>
<proteinExistence type="predicted"/>
<feature type="domain" description="Zinc finger CHC2-type" evidence="4">
    <location>
        <begin position="43"/>
        <end position="93"/>
    </location>
</feature>
<organism evidence="5">
    <name type="scientific">Siphoviridae sp. ctTDf8</name>
    <dbReference type="NCBI Taxonomy" id="2825517"/>
    <lineage>
        <taxon>Viruses</taxon>
        <taxon>Duplodnaviria</taxon>
        <taxon>Heunggongvirae</taxon>
        <taxon>Uroviricota</taxon>
        <taxon>Caudoviricetes</taxon>
    </lineage>
</organism>